<dbReference type="STRING" id="395495.Lcho_1247"/>
<evidence type="ECO:0000313" key="2">
    <source>
        <dbReference type="EMBL" id="ACB33516.1"/>
    </source>
</evidence>
<reference evidence="2 3" key="1">
    <citation type="submission" date="2008-03" db="EMBL/GenBank/DDBJ databases">
        <title>Complete sequence of Leptothrix cholodnii SP-6.</title>
        <authorList>
            <consortium name="US DOE Joint Genome Institute"/>
            <person name="Copeland A."/>
            <person name="Lucas S."/>
            <person name="Lapidus A."/>
            <person name="Glavina del Rio T."/>
            <person name="Dalin E."/>
            <person name="Tice H."/>
            <person name="Bruce D."/>
            <person name="Goodwin L."/>
            <person name="Pitluck S."/>
            <person name="Chertkov O."/>
            <person name="Brettin T."/>
            <person name="Detter J.C."/>
            <person name="Han C."/>
            <person name="Kuske C.R."/>
            <person name="Schmutz J."/>
            <person name="Larimer F."/>
            <person name="Land M."/>
            <person name="Hauser L."/>
            <person name="Kyrpides N."/>
            <person name="Lykidis A."/>
            <person name="Emerson D."/>
            <person name="Richardson P."/>
        </authorList>
    </citation>
    <scope>NUCLEOTIDE SEQUENCE [LARGE SCALE GENOMIC DNA]</scope>
    <source>
        <strain evidence="3">ATCC 51168 / LMG 8142 / SP-6</strain>
    </source>
</reference>
<keyword evidence="1" id="KW-1133">Transmembrane helix</keyword>
<evidence type="ECO:0008006" key="4">
    <source>
        <dbReference type="Google" id="ProtNLM"/>
    </source>
</evidence>
<sequence>MTAFNRLPGFTRSAPGLEHRIWRRLPAVLLWGTLLPLLLAGLNHLLAPATPASGAADGALLQWDFAMLGVIVLNWTWVLTLGLGCFIVRVMKGPAYVADAYPMPPSSDDDDAPDRPARPA</sequence>
<dbReference type="KEGG" id="lch:Lcho_1247"/>
<dbReference type="AlphaFoldDB" id="B1Y5C8"/>
<dbReference type="EMBL" id="CP001013">
    <property type="protein sequence ID" value="ACB33516.1"/>
    <property type="molecule type" value="Genomic_DNA"/>
</dbReference>
<name>B1Y5C8_LEPCP</name>
<proteinExistence type="predicted"/>
<protein>
    <recommendedName>
        <fullName evidence="4">Transmembrane protein</fullName>
    </recommendedName>
</protein>
<keyword evidence="1" id="KW-0812">Transmembrane</keyword>
<dbReference type="HOGENOM" id="CLU_2046779_0_0_4"/>
<evidence type="ECO:0000256" key="1">
    <source>
        <dbReference type="SAM" id="Phobius"/>
    </source>
</evidence>
<gene>
    <name evidence="2" type="ordered locus">Lcho_1247</name>
</gene>
<keyword evidence="1" id="KW-0472">Membrane</keyword>
<dbReference type="eggNOG" id="ENOG50332EM">
    <property type="taxonomic scope" value="Bacteria"/>
</dbReference>
<feature type="transmembrane region" description="Helical" evidence="1">
    <location>
        <begin position="21"/>
        <end position="45"/>
    </location>
</feature>
<organism evidence="2 3">
    <name type="scientific">Leptothrix cholodnii (strain ATCC 51168 / LMG 8142 / SP-6)</name>
    <name type="common">Leptothrix discophora (strain SP-6)</name>
    <dbReference type="NCBI Taxonomy" id="395495"/>
    <lineage>
        <taxon>Bacteria</taxon>
        <taxon>Pseudomonadati</taxon>
        <taxon>Pseudomonadota</taxon>
        <taxon>Betaproteobacteria</taxon>
        <taxon>Burkholderiales</taxon>
        <taxon>Sphaerotilaceae</taxon>
        <taxon>Leptothrix</taxon>
    </lineage>
</organism>
<dbReference type="Proteomes" id="UP000001693">
    <property type="component" value="Chromosome"/>
</dbReference>
<dbReference type="RefSeq" id="WP_012346278.1">
    <property type="nucleotide sequence ID" value="NC_010524.1"/>
</dbReference>
<keyword evidence="3" id="KW-1185">Reference proteome</keyword>
<evidence type="ECO:0000313" key="3">
    <source>
        <dbReference type="Proteomes" id="UP000001693"/>
    </source>
</evidence>
<feature type="transmembrane region" description="Helical" evidence="1">
    <location>
        <begin position="65"/>
        <end position="88"/>
    </location>
</feature>
<accession>B1Y5C8</accession>
<dbReference type="OrthoDB" id="8537001at2"/>